<dbReference type="GO" id="GO:0016491">
    <property type="term" value="F:oxidoreductase activity"/>
    <property type="evidence" value="ECO:0007669"/>
    <property type="project" value="InterPro"/>
</dbReference>
<accession>A0A1U9JU51</accession>
<proteinExistence type="predicted"/>
<dbReference type="STRING" id="1902579.BHV28_06770"/>
<evidence type="ECO:0000259" key="1">
    <source>
        <dbReference type="Pfam" id="PF01323"/>
    </source>
</evidence>
<dbReference type="KEGG" id="thd:BHV28_06770"/>
<dbReference type="Gene3D" id="3.40.30.10">
    <property type="entry name" value="Glutaredoxin"/>
    <property type="match status" value="1"/>
</dbReference>
<evidence type="ECO:0000313" key="2">
    <source>
        <dbReference type="EMBL" id="AQS41380.1"/>
    </source>
</evidence>
<dbReference type="Proteomes" id="UP000188912">
    <property type="component" value="Chromosome"/>
</dbReference>
<dbReference type="PANTHER" id="PTHR13887">
    <property type="entry name" value="GLUTATHIONE S-TRANSFERASE KAPPA"/>
    <property type="match status" value="1"/>
</dbReference>
<gene>
    <name evidence="2" type="ORF">BHV28_06770</name>
</gene>
<protein>
    <submittedName>
        <fullName evidence="2">DSBA oxidoreductase</fullName>
    </submittedName>
</protein>
<dbReference type="InterPro" id="IPR001853">
    <property type="entry name" value="DSBA-like_thioredoxin_dom"/>
</dbReference>
<dbReference type="Pfam" id="PF01323">
    <property type="entry name" value="DSBA"/>
    <property type="match status" value="1"/>
</dbReference>
<dbReference type="PANTHER" id="PTHR13887:SF41">
    <property type="entry name" value="THIOREDOXIN SUPERFAMILY PROTEIN"/>
    <property type="match status" value="1"/>
</dbReference>
<keyword evidence="3" id="KW-1185">Reference proteome</keyword>
<dbReference type="AlphaFoldDB" id="A0A1U9JU51"/>
<reference evidence="2 3" key="1">
    <citation type="journal article" date="2010" name="Science">
        <title>Genomic comparison of the ants Camponotus floridanus and Harpegnathos saltator.</title>
        <authorList>
            <person name="Bonasio R."/>
            <person name="Zhang G."/>
            <person name="Ye C."/>
            <person name="Mutti N.S."/>
            <person name="Fang X."/>
            <person name="Qin N."/>
            <person name="Donahue G."/>
            <person name="Yang P."/>
            <person name="Li Q."/>
            <person name="Li C."/>
            <person name="Zhang P."/>
            <person name="Huang Z."/>
            <person name="Berger S.L."/>
            <person name="Reinberg D."/>
            <person name="Wang J."/>
            <person name="Liebig J."/>
        </authorList>
    </citation>
    <scope>NUCLEOTIDE SEQUENCE [LARGE SCALE GENOMIC DNA]</scope>
    <source>
        <strain evidence="2 3">Hsal</strain>
    </source>
</reference>
<dbReference type="SUPFAM" id="SSF52833">
    <property type="entry name" value="Thioredoxin-like"/>
    <property type="match status" value="1"/>
</dbReference>
<sequence length="224" mass="24997">MPQKNLPVDVIIDLICPWCFLGFRRLLQTQAMLDEVTLSLAFKPYLLNPDIPAAGRPYQAYLRQKLGEAEQITATHDMLKKLGAEAEIEFDFDAIKTMPNTLDTHRLVYWAGQAEAGTQTHVVEELFSRFFEQGQNIADHTVLVDAAQTSGMRADVVAKLLQTDIDRQTIRDDAALAQKIGVRGVPCYIVDKKYAIMGAESSKMLADTLRQIANGFAPVQAEDR</sequence>
<name>A0A1U9JU51_9HYPH</name>
<organism evidence="2 3">
    <name type="scientific">Candidatus Tokpelaia hoelldobleri</name>
    <dbReference type="NCBI Taxonomy" id="1902579"/>
    <lineage>
        <taxon>Bacteria</taxon>
        <taxon>Pseudomonadati</taxon>
        <taxon>Pseudomonadota</taxon>
        <taxon>Alphaproteobacteria</taxon>
        <taxon>Hyphomicrobiales</taxon>
        <taxon>Candidatus Tokpelaia</taxon>
    </lineage>
</organism>
<dbReference type="EMBL" id="CP017315">
    <property type="protein sequence ID" value="AQS41380.1"/>
    <property type="molecule type" value="Genomic_DNA"/>
</dbReference>
<dbReference type="CDD" id="cd03024">
    <property type="entry name" value="DsbA_FrnE"/>
    <property type="match status" value="1"/>
</dbReference>
<evidence type="ECO:0000313" key="3">
    <source>
        <dbReference type="Proteomes" id="UP000188912"/>
    </source>
</evidence>
<reference evidence="2 3" key="2">
    <citation type="journal article" date="2016" name="Sci. Rep.">
        <title>The genome of Rhizobiales bacteria in predatory ants reveals urease gene functions but no genes for nitrogen fixation.</title>
        <authorList>
            <person name="Neuvonen M.M."/>
            <person name="Tamarit D."/>
            <person name="Naslund K."/>
            <person name="Liebig J."/>
            <person name="Feldhaar H."/>
            <person name="Moran N.A."/>
            <person name="Guy L."/>
            <person name="Andersson S.G."/>
        </authorList>
    </citation>
    <scope>NUCLEOTIDE SEQUENCE [LARGE SCALE GENOMIC DNA]</scope>
    <source>
        <strain evidence="2 3">Hsal</strain>
    </source>
</reference>
<feature type="domain" description="DSBA-like thioredoxin" evidence="1">
    <location>
        <begin position="8"/>
        <end position="209"/>
    </location>
</feature>
<dbReference type="InterPro" id="IPR036249">
    <property type="entry name" value="Thioredoxin-like_sf"/>
</dbReference>